<evidence type="ECO:0000256" key="3">
    <source>
        <dbReference type="ARBA" id="ARBA00022553"/>
    </source>
</evidence>
<evidence type="ECO:0000256" key="5">
    <source>
        <dbReference type="PROSITE-ProRule" id="PRU00110"/>
    </source>
</evidence>
<feature type="modified residue" description="4-aspartylphosphate" evidence="6">
    <location>
        <position position="170"/>
    </location>
</feature>
<dbReference type="CDD" id="cd16922">
    <property type="entry name" value="HATPase_EvgS-ArcB-TorS-like"/>
    <property type="match status" value="1"/>
</dbReference>
<feature type="domain" description="HPt" evidence="9">
    <location>
        <begin position="285"/>
        <end position="388"/>
    </location>
</feature>
<protein>
    <recommendedName>
        <fullName evidence="2">histidine kinase</fullName>
        <ecNumber evidence="2">2.7.13.3</ecNumber>
    </recommendedName>
</protein>
<dbReference type="EC" id="2.7.13.3" evidence="2"/>
<dbReference type="SUPFAM" id="SSF47226">
    <property type="entry name" value="Histidine-containing phosphotransfer domain, HPT domain"/>
    <property type="match status" value="1"/>
</dbReference>
<dbReference type="Gene3D" id="1.20.120.160">
    <property type="entry name" value="HPT domain"/>
    <property type="match status" value="1"/>
</dbReference>
<dbReference type="PRINTS" id="PR00344">
    <property type="entry name" value="BCTRLSENSOR"/>
</dbReference>
<evidence type="ECO:0000259" key="9">
    <source>
        <dbReference type="PROSITE" id="PS50894"/>
    </source>
</evidence>
<dbReference type="InterPro" id="IPR008207">
    <property type="entry name" value="Sig_transdc_His_kin_Hpt_dom"/>
</dbReference>
<dbReference type="Gene3D" id="3.40.50.2300">
    <property type="match status" value="1"/>
</dbReference>
<dbReference type="InterPro" id="IPR001789">
    <property type="entry name" value="Sig_transdc_resp-reg_receiver"/>
</dbReference>
<dbReference type="InterPro" id="IPR011006">
    <property type="entry name" value="CheY-like_superfamily"/>
</dbReference>
<accession>A0A6A1R289</accession>
<dbReference type="PANTHER" id="PTHR45339:SF3">
    <property type="entry name" value="HISTIDINE KINASE"/>
    <property type="match status" value="1"/>
</dbReference>
<dbReference type="CDD" id="cd17546">
    <property type="entry name" value="REC_hyHK_CKI1_RcsC-like"/>
    <property type="match status" value="1"/>
</dbReference>
<dbReference type="SUPFAM" id="SSF52172">
    <property type="entry name" value="CheY-like"/>
    <property type="match status" value="1"/>
</dbReference>
<gene>
    <name evidence="10" type="ORF">F7P80_09260</name>
</gene>
<dbReference type="PROSITE" id="PS50894">
    <property type="entry name" value="HPT"/>
    <property type="match status" value="1"/>
</dbReference>
<feature type="domain" description="Response regulatory" evidence="8">
    <location>
        <begin position="121"/>
        <end position="240"/>
    </location>
</feature>
<evidence type="ECO:0000256" key="1">
    <source>
        <dbReference type="ARBA" id="ARBA00000085"/>
    </source>
</evidence>
<comment type="caution">
    <text evidence="10">The sequence shown here is derived from an EMBL/GenBank/DDBJ whole genome shotgun (WGS) entry which is preliminary data.</text>
</comment>
<organism evidence="10">
    <name type="scientific">Comamonas kerstersii</name>
    <dbReference type="NCBI Taxonomy" id="225992"/>
    <lineage>
        <taxon>Bacteria</taxon>
        <taxon>Pseudomonadati</taxon>
        <taxon>Pseudomonadota</taxon>
        <taxon>Betaproteobacteria</taxon>
        <taxon>Burkholderiales</taxon>
        <taxon>Comamonadaceae</taxon>
        <taxon>Comamonas</taxon>
    </lineage>
</organism>
<dbReference type="PANTHER" id="PTHR45339">
    <property type="entry name" value="HYBRID SIGNAL TRANSDUCTION HISTIDINE KINASE J"/>
    <property type="match status" value="1"/>
</dbReference>
<evidence type="ECO:0000256" key="2">
    <source>
        <dbReference type="ARBA" id="ARBA00012438"/>
    </source>
</evidence>
<evidence type="ECO:0000259" key="7">
    <source>
        <dbReference type="PROSITE" id="PS50109"/>
    </source>
</evidence>
<dbReference type="PROSITE" id="PS50110">
    <property type="entry name" value="RESPONSE_REGULATORY"/>
    <property type="match status" value="1"/>
</dbReference>
<dbReference type="EMBL" id="VZOT01000005">
    <property type="protein sequence ID" value="KAB0586553.1"/>
    <property type="molecule type" value="Genomic_DNA"/>
</dbReference>
<comment type="catalytic activity">
    <reaction evidence="1">
        <text>ATP + protein L-histidine = ADP + protein N-phospho-L-histidine.</text>
        <dbReference type="EC" id="2.7.13.3"/>
    </reaction>
</comment>
<evidence type="ECO:0000256" key="4">
    <source>
        <dbReference type="ARBA" id="ARBA00023012"/>
    </source>
</evidence>
<dbReference type="SMART" id="SM00387">
    <property type="entry name" value="HATPase_c"/>
    <property type="match status" value="1"/>
</dbReference>
<evidence type="ECO:0000313" key="10">
    <source>
        <dbReference type="EMBL" id="KAB0586553.1"/>
    </source>
</evidence>
<evidence type="ECO:0000256" key="6">
    <source>
        <dbReference type="PROSITE-ProRule" id="PRU00169"/>
    </source>
</evidence>
<dbReference type="Gene3D" id="3.30.565.10">
    <property type="entry name" value="Histidine kinase-like ATPase, C-terminal domain"/>
    <property type="match status" value="1"/>
</dbReference>
<dbReference type="InterPro" id="IPR003594">
    <property type="entry name" value="HATPase_dom"/>
</dbReference>
<keyword evidence="4" id="KW-0902">Two-component regulatory system</keyword>
<dbReference type="GO" id="GO:0005886">
    <property type="term" value="C:plasma membrane"/>
    <property type="evidence" value="ECO:0007669"/>
    <property type="project" value="UniProtKB-SubCell"/>
</dbReference>
<evidence type="ECO:0000259" key="8">
    <source>
        <dbReference type="PROSITE" id="PS50110"/>
    </source>
</evidence>
<dbReference type="Pfam" id="PF02518">
    <property type="entry name" value="HATPase_c"/>
    <property type="match status" value="1"/>
</dbReference>
<feature type="modified residue" description="Phosphohistidine" evidence="5">
    <location>
        <position position="324"/>
    </location>
</feature>
<feature type="domain" description="Histidine kinase" evidence="7">
    <location>
        <begin position="1"/>
        <end position="99"/>
    </location>
</feature>
<dbReference type="InterPro" id="IPR036641">
    <property type="entry name" value="HPT_dom_sf"/>
</dbReference>
<name>A0A6A1R289_9BURK</name>
<dbReference type="SMART" id="SM00448">
    <property type="entry name" value="REC"/>
    <property type="match status" value="1"/>
</dbReference>
<sequence>MGNAVKFTERGHVQLRVNDEQCRLHLTIQDTGIGIAQDKLERIFDPFAQADASTTRRFGGTGLGTTISRQLVQLMGGAISVSSREGEGTQFHVQLPLPIGQAPIDETVASAVQLPPMPPLRILAADDVPQNLELLQVVMQRHGHQVVSASDGLQALQLRQTQAFDIILMDLQMPHMDGLQASMAIRAWEAEHQQPRIPVIALSASVLEQDRRASDAAGMDGFAAKPLEQHKLLQEMARVLQGRTASESGKHQPAAGASAVPAVLAHAAAESEVVDWHTGLQLWGSEAALRTAWSRFLNEQHSRVPELQSLSQHGDWDTALAEVHRMRGAAGNLALLRSAEVTSAAPALAPAAMAAEAGLSAAARTQVQEALQALTEALQGGEIDSEALQQLQQLLPEAMVAALQAAIDMFGFDQALQCAQALASSVSTSSDSERKPPHAAQA</sequence>
<dbReference type="InterPro" id="IPR036890">
    <property type="entry name" value="HATPase_C_sf"/>
</dbReference>
<dbReference type="SUPFAM" id="SSF55874">
    <property type="entry name" value="ATPase domain of HSP90 chaperone/DNA topoisomerase II/histidine kinase"/>
    <property type="match status" value="1"/>
</dbReference>
<dbReference type="RefSeq" id="WP_151044259.1">
    <property type="nucleotide sequence ID" value="NZ_VZOT01000005.1"/>
</dbReference>
<dbReference type="InterPro" id="IPR004358">
    <property type="entry name" value="Sig_transdc_His_kin-like_C"/>
</dbReference>
<reference evidence="10" key="1">
    <citation type="submission" date="2019-09" db="EMBL/GenBank/DDBJ databases">
        <title>Draft genome sequences of 48 bacterial type strains from the CCUG.</title>
        <authorList>
            <person name="Tunovic T."/>
            <person name="Pineiro-Iglesias B."/>
            <person name="Unosson C."/>
            <person name="Inganas E."/>
            <person name="Ohlen M."/>
            <person name="Cardew S."/>
            <person name="Jensie-Markopoulos S."/>
            <person name="Salva-Serra F."/>
            <person name="Jaen-Luchoro D."/>
            <person name="Karlsson R."/>
            <person name="Svensson-Stadler L."/>
            <person name="Chun J."/>
            <person name="Moore E."/>
        </authorList>
    </citation>
    <scope>NUCLEOTIDE SEQUENCE</scope>
    <source>
        <strain evidence="10">CCUG 15333</strain>
    </source>
</reference>
<dbReference type="PROSITE" id="PS50109">
    <property type="entry name" value="HIS_KIN"/>
    <property type="match status" value="1"/>
</dbReference>
<dbReference type="InterPro" id="IPR005467">
    <property type="entry name" value="His_kinase_dom"/>
</dbReference>
<keyword evidence="3 6" id="KW-0597">Phosphoprotein</keyword>
<dbReference type="AlphaFoldDB" id="A0A6A1R289"/>
<dbReference type="Pfam" id="PF00072">
    <property type="entry name" value="Response_reg"/>
    <property type="match status" value="1"/>
</dbReference>
<proteinExistence type="predicted"/>
<dbReference type="GO" id="GO:0005524">
    <property type="term" value="F:ATP binding"/>
    <property type="evidence" value="ECO:0007669"/>
    <property type="project" value="UniProtKB-KW"/>
</dbReference>
<dbReference type="GO" id="GO:0000155">
    <property type="term" value="F:phosphorelay sensor kinase activity"/>
    <property type="evidence" value="ECO:0007669"/>
    <property type="project" value="UniProtKB-ARBA"/>
</dbReference>